<dbReference type="InterPro" id="IPR036390">
    <property type="entry name" value="WH_DNA-bd_sf"/>
</dbReference>
<dbReference type="AlphaFoldDB" id="A0A7Y8H164"/>
<reference evidence="6 7" key="1">
    <citation type="submission" date="2019-09" db="EMBL/GenBank/DDBJ databases">
        <title>Hydrogenophaga aromatica sp. nov., isolated from a para-xylene-degrading enrichment culture.</title>
        <authorList>
            <person name="Tancsics A."/>
            <person name="Banerjee S."/>
        </authorList>
    </citation>
    <scope>NUCLEOTIDE SEQUENCE [LARGE SCALE GENOMIC DNA]</scope>
    <source>
        <strain evidence="6 7">D2P1</strain>
    </source>
</reference>
<dbReference type="SMART" id="SM00895">
    <property type="entry name" value="FCD"/>
    <property type="match status" value="1"/>
</dbReference>
<sequence>MDHHTRRPAPPHGRRPNPTTGAGATVGASHSPLTLLVVEKMRERILDGSLPPGHRLVEGRVSAEFDVSRIPVREALRHLAAEGLVTIEPRRGASVTRFSEEQVLELVEVRGNLEALNAKLAARHKDPEQIAKMRRILEEGNRLADANELEALAQLNHAFHDVLSQAAGNSVLQDVMRSLRDRTVLLFTPFNRHRCRQNWEEHAAILRAVLNADPELAAVLALCHVQNAANRSELD</sequence>
<evidence type="ECO:0000256" key="4">
    <source>
        <dbReference type="SAM" id="MobiDB-lite"/>
    </source>
</evidence>
<dbReference type="Proteomes" id="UP000545507">
    <property type="component" value="Unassembled WGS sequence"/>
</dbReference>
<dbReference type="PANTHER" id="PTHR43537:SF45">
    <property type="entry name" value="GNTR FAMILY REGULATORY PROTEIN"/>
    <property type="match status" value="1"/>
</dbReference>
<gene>
    <name evidence="6" type="ORF">F3K02_21040</name>
</gene>
<dbReference type="RefSeq" id="WP_177137613.1">
    <property type="nucleotide sequence ID" value="NZ_JAGPWB010000054.1"/>
</dbReference>
<name>A0A7Y8H164_9BURK</name>
<dbReference type="Pfam" id="PF00392">
    <property type="entry name" value="GntR"/>
    <property type="match status" value="1"/>
</dbReference>
<dbReference type="PANTHER" id="PTHR43537">
    <property type="entry name" value="TRANSCRIPTIONAL REGULATOR, GNTR FAMILY"/>
    <property type="match status" value="1"/>
</dbReference>
<keyword evidence="3" id="KW-0804">Transcription</keyword>
<organism evidence="6 7">
    <name type="scientific">Hydrogenophaga aromaticivorans</name>
    <dbReference type="NCBI Taxonomy" id="2610898"/>
    <lineage>
        <taxon>Bacteria</taxon>
        <taxon>Pseudomonadati</taxon>
        <taxon>Pseudomonadota</taxon>
        <taxon>Betaproteobacteria</taxon>
        <taxon>Burkholderiales</taxon>
        <taxon>Comamonadaceae</taxon>
        <taxon>Hydrogenophaga</taxon>
    </lineage>
</organism>
<evidence type="ECO:0000256" key="3">
    <source>
        <dbReference type="ARBA" id="ARBA00023163"/>
    </source>
</evidence>
<dbReference type="SMART" id="SM00345">
    <property type="entry name" value="HTH_GNTR"/>
    <property type="match status" value="1"/>
</dbReference>
<feature type="compositionally biased region" description="Basic residues" evidence="4">
    <location>
        <begin position="1"/>
        <end position="15"/>
    </location>
</feature>
<keyword evidence="7" id="KW-1185">Reference proteome</keyword>
<dbReference type="InterPro" id="IPR036388">
    <property type="entry name" value="WH-like_DNA-bd_sf"/>
</dbReference>
<feature type="domain" description="HTH gntR-type" evidence="5">
    <location>
        <begin position="31"/>
        <end position="98"/>
    </location>
</feature>
<dbReference type="Gene3D" id="1.10.10.10">
    <property type="entry name" value="Winged helix-like DNA-binding domain superfamily/Winged helix DNA-binding domain"/>
    <property type="match status" value="1"/>
</dbReference>
<dbReference type="GO" id="GO:0003700">
    <property type="term" value="F:DNA-binding transcription factor activity"/>
    <property type="evidence" value="ECO:0007669"/>
    <property type="project" value="InterPro"/>
</dbReference>
<keyword evidence="2" id="KW-0238">DNA-binding</keyword>
<evidence type="ECO:0000313" key="6">
    <source>
        <dbReference type="EMBL" id="NWF47717.1"/>
    </source>
</evidence>
<dbReference type="InterPro" id="IPR000524">
    <property type="entry name" value="Tscrpt_reg_HTH_GntR"/>
</dbReference>
<proteinExistence type="predicted"/>
<dbReference type="SUPFAM" id="SSF46785">
    <property type="entry name" value="Winged helix' DNA-binding domain"/>
    <property type="match status" value="1"/>
</dbReference>
<protein>
    <submittedName>
        <fullName evidence="6">GntR family transcriptional regulator</fullName>
    </submittedName>
</protein>
<evidence type="ECO:0000259" key="5">
    <source>
        <dbReference type="PROSITE" id="PS50949"/>
    </source>
</evidence>
<dbReference type="InterPro" id="IPR008920">
    <property type="entry name" value="TF_FadR/GntR_C"/>
</dbReference>
<evidence type="ECO:0000256" key="2">
    <source>
        <dbReference type="ARBA" id="ARBA00023125"/>
    </source>
</evidence>
<accession>A0A7Y8H164</accession>
<comment type="caution">
    <text evidence="6">The sequence shown here is derived from an EMBL/GenBank/DDBJ whole genome shotgun (WGS) entry which is preliminary data.</text>
</comment>
<feature type="region of interest" description="Disordered" evidence="4">
    <location>
        <begin position="1"/>
        <end position="28"/>
    </location>
</feature>
<keyword evidence="1" id="KW-0805">Transcription regulation</keyword>
<dbReference type="InterPro" id="IPR011711">
    <property type="entry name" value="GntR_C"/>
</dbReference>
<dbReference type="EMBL" id="VYGV01000019">
    <property type="protein sequence ID" value="NWF47717.1"/>
    <property type="molecule type" value="Genomic_DNA"/>
</dbReference>
<dbReference type="GO" id="GO:0003677">
    <property type="term" value="F:DNA binding"/>
    <property type="evidence" value="ECO:0007669"/>
    <property type="project" value="UniProtKB-KW"/>
</dbReference>
<dbReference type="CDD" id="cd07377">
    <property type="entry name" value="WHTH_GntR"/>
    <property type="match status" value="1"/>
</dbReference>
<evidence type="ECO:0000256" key="1">
    <source>
        <dbReference type="ARBA" id="ARBA00023015"/>
    </source>
</evidence>
<evidence type="ECO:0000313" key="7">
    <source>
        <dbReference type="Proteomes" id="UP000545507"/>
    </source>
</evidence>
<dbReference type="SUPFAM" id="SSF48008">
    <property type="entry name" value="GntR ligand-binding domain-like"/>
    <property type="match status" value="1"/>
</dbReference>
<dbReference type="Gene3D" id="1.20.120.530">
    <property type="entry name" value="GntR ligand-binding domain-like"/>
    <property type="match status" value="1"/>
</dbReference>
<dbReference type="PROSITE" id="PS50949">
    <property type="entry name" value="HTH_GNTR"/>
    <property type="match status" value="1"/>
</dbReference>
<dbReference type="Pfam" id="PF07729">
    <property type="entry name" value="FCD"/>
    <property type="match status" value="1"/>
</dbReference>